<evidence type="ECO:0000256" key="1">
    <source>
        <dbReference type="ARBA" id="ARBA00022630"/>
    </source>
</evidence>
<evidence type="ECO:0000256" key="2">
    <source>
        <dbReference type="ARBA" id="ARBA00022827"/>
    </source>
</evidence>
<keyword evidence="3" id="KW-0521">NADP</keyword>
<reference evidence="6" key="1">
    <citation type="submission" date="2021-07" db="EMBL/GenBank/DDBJ databases">
        <title>Pseudohoeflea marina sp. nov. a polyhydroxyalcanoate-producing bacterium.</title>
        <authorList>
            <person name="Zheng W."/>
            <person name="Yu S."/>
            <person name="Huang Y."/>
        </authorList>
    </citation>
    <scope>NUCLEOTIDE SEQUENCE</scope>
    <source>
        <strain evidence="6">DP4N28-3</strain>
    </source>
</reference>
<keyword evidence="7" id="KW-1185">Reference proteome</keyword>
<comment type="caution">
    <text evidence="6">The sequence shown here is derived from an EMBL/GenBank/DDBJ whole genome shotgun (WGS) entry which is preliminary data.</text>
</comment>
<sequence>MSHYRVCIVGAGPTGLTTVKNLAEAGITDMVCHEAQSETGGIWVYSDDPDRPSVYETAHTISSRKLSQFPDFPMPDSYPEYPSNRQILAYFRAYEEHFGLSPYIRLSSRVVDVGQRPEGGWQITIEDAAGRHVQTSDYLVVCSGHHREPFVPDLPGDFTGEQLHSGRYKKADRFAGQRVLVVGGGNSACDIASTLSRVCDHVSLSIRGPQTIIPKTIAGRPVDVQFAKLQKPYLRFMRDLLARWVIGLAVGPYERYGLQQPRGRLLNHHPTLNTEVLDRIRHGRVTPRPAISACAGRTVQFANGKEGEFDAIIWATGYHLGSDFLHDVSLGDTETAQVPLYLKMMAPGRPDLFFVGLIQPMGCIWVLADLQARIVARQIKGEWSRPADMPARIERALRRDRKRYRQSPRHAVQVDTHEYSRELAAILRQPPASGEGETSAPRV</sequence>
<keyword evidence="4" id="KW-0560">Oxidoreductase</keyword>
<gene>
    <name evidence="6" type="ORF">KY465_16245</name>
</gene>
<dbReference type="Pfam" id="PF00743">
    <property type="entry name" value="FMO-like"/>
    <property type="match status" value="1"/>
</dbReference>
<evidence type="ECO:0000313" key="6">
    <source>
        <dbReference type="EMBL" id="MBW3098835.1"/>
    </source>
</evidence>
<evidence type="ECO:0000256" key="3">
    <source>
        <dbReference type="ARBA" id="ARBA00022857"/>
    </source>
</evidence>
<dbReference type="InterPro" id="IPR050346">
    <property type="entry name" value="FMO-like"/>
</dbReference>
<proteinExistence type="predicted"/>
<dbReference type="Proteomes" id="UP001430804">
    <property type="component" value="Unassembled WGS sequence"/>
</dbReference>
<organism evidence="6 7">
    <name type="scientific">Pseudohoeflea coraliihabitans</name>
    <dbReference type="NCBI Taxonomy" id="2860393"/>
    <lineage>
        <taxon>Bacteria</taxon>
        <taxon>Pseudomonadati</taxon>
        <taxon>Pseudomonadota</taxon>
        <taxon>Alphaproteobacteria</taxon>
        <taxon>Hyphomicrobiales</taxon>
        <taxon>Rhizobiaceae</taxon>
        <taxon>Pseudohoeflea</taxon>
    </lineage>
</organism>
<dbReference type="PANTHER" id="PTHR23023">
    <property type="entry name" value="DIMETHYLANILINE MONOOXYGENASE"/>
    <property type="match status" value="1"/>
</dbReference>
<keyword evidence="1" id="KW-0285">Flavoprotein</keyword>
<name>A0ABS6WUX6_9HYPH</name>
<evidence type="ECO:0000313" key="7">
    <source>
        <dbReference type="Proteomes" id="UP001430804"/>
    </source>
</evidence>
<dbReference type="PIRSF" id="PIRSF000332">
    <property type="entry name" value="FMO"/>
    <property type="match status" value="1"/>
</dbReference>
<dbReference type="EMBL" id="JAHWQX010000004">
    <property type="protein sequence ID" value="MBW3098835.1"/>
    <property type="molecule type" value="Genomic_DNA"/>
</dbReference>
<accession>A0ABS6WUX6</accession>
<evidence type="ECO:0000256" key="4">
    <source>
        <dbReference type="ARBA" id="ARBA00023002"/>
    </source>
</evidence>
<dbReference type="RefSeq" id="WP_219203142.1">
    <property type="nucleotide sequence ID" value="NZ_JAHWQX010000004.1"/>
</dbReference>
<keyword evidence="2" id="KW-0274">FAD</keyword>
<evidence type="ECO:0000256" key="5">
    <source>
        <dbReference type="ARBA" id="ARBA00035159"/>
    </source>
</evidence>
<dbReference type="InterPro" id="IPR020946">
    <property type="entry name" value="Flavin_mOase-like"/>
</dbReference>
<protein>
    <recommendedName>
        <fullName evidence="5">Trimethylamine monooxygenase</fullName>
    </recommendedName>
</protein>
<dbReference type="InterPro" id="IPR000960">
    <property type="entry name" value="Flavin_mOase"/>
</dbReference>